<evidence type="ECO:0000256" key="8">
    <source>
        <dbReference type="ARBA" id="ARBA00023136"/>
    </source>
</evidence>
<dbReference type="PROSITE" id="PS52016">
    <property type="entry name" value="TONB_DEPENDENT_REC_3"/>
    <property type="match status" value="1"/>
</dbReference>
<evidence type="ECO:0000256" key="6">
    <source>
        <dbReference type="ARBA" id="ARBA00023004"/>
    </source>
</evidence>
<dbReference type="Pfam" id="PF07715">
    <property type="entry name" value="Plug"/>
    <property type="match status" value="1"/>
</dbReference>
<dbReference type="InterPro" id="IPR018247">
    <property type="entry name" value="EF_Hand_1_Ca_BS"/>
</dbReference>
<keyword evidence="3 10" id="KW-1134">Transmembrane beta strand</keyword>
<comment type="caution">
    <text evidence="14">The sequence shown here is derived from an EMBL/GenBank/DDBJ whole genome shotgun (WGS) entry which is preliminary data.</text>
</comment>
<dbReference type="Proteomes" id="UP000322918">
    <property type="component" value="Unassembled WGS sequence"/>
</dbReference>
<dbReference type="InterPro" id="IPR039426">
    <property type="entry name" value="TonB-dep_rcpt-like"/>
</dbReference>
<evidence type="ECO:0000256" key="7">
    <source>
        <dbReference type="ARBA" id="ARBA00023077"/>
    </source>
</evidence>
<dbReference type="GO" id="GO:0006826">
    <property type="term" value="P:iron ion transport"/>
    <property type="evidence" value="ECO:0007669"/>
    <property type="project" value="UniProtKB-KW"/>
</dbReference>
<feature type="domain" description="Secretin/TonB short N-terminal" evidence="13">
    <location>
        <begin position="46"/>
        <end position="97"/>
    </location>
</feature>
<dbReference type="EMBL" id="VWNE01000021">
    <property type="protein sequence ID" value="KAA8481795.1"/>
    <property type="molecule type" value="Genomic_DNA"/>
</dbReference>
<keyword evidence="15" id="KW-1185">Reference proteome</keyword>
<dbReference type="SMART" id="SM00965">
    <property type="entry name" value="STN"/>
    <property type="match status" value="1"/>
</dbReference>
<gene>
    <name evidence="14" type="ORF">F1649_13695</name>
</gene>
<dbReference type="InterPro" id="IPR023996">
    <property type="entry name" value="TonB-dep_OMP_SusC/RagA"/>
</dbReference>
<protein>
    <submittedName>
        <fullName evidence="14">TonB-dependent receptor</fullName>
    </submittedName>
</protein>
<keyword evidence="4" id="KW-0410">Iron transport</keyword>
<keyword evidence="5 10" id="KW-0812">Transmembrane</keyword>
<dbReference type="GO" id="GO:0009279">
    <property type="term" value="C:cell outer membrane"/>
    <property type="evidence" value="ECO:0007669"/>
    <property type="project" value="UniProtKB-SubCell"/>
</dbReference>
<dbReference type="InterPro" id="IPR023997">
    <property type="entry name" value="TonB-dep_OMP_SusC/RagA_CS"/>
</dbReference>
<evidence type="ECO:0000256" key="12">
    <source>
        <dbReference type="SAM" id="SignalP"/>
    </source>
</evidence>
<evidence type="ECO:0000256" key="2">
    <source>
        <dbReference type="ARBA" id="ARBA00022448"/>
    </source>
</evidence>
<dbReference type="SUPFAM" id="SSF49464">
    <property type="entry name" value="Carboxypeptidase regulatory domain-like"/>
    <property type="match status" value="1"/>
</dbReference>
<dbReference type="AlphaFoldDB" id="A0A5M9H6K7"/>
<keyword evidence="9 10" id="KW-0998">Cell outer membrane</keyword>
<keyword evidence="6" id="KW-0408">Iron</keyword>
<dbReference type="InterPro" id="IPR012910">
    <property type="entry name" value="Plug_dom"/>
</dbReference>
<dbReference type="NCBIfam" id="TIGR04057">
    <property type="entry name" value="SusC_RagA_signa"/>
    <property type="match status" value="1"/>
</dbReference>
<feature type="chain" id="PRO_5024380241" evidence="12">
    <location>
        <begin position="18"/>
        <end position="1102"/>
    </location>
</feature>
<dbReference type="PROSITE" id="PS00018">
    <property type="entry name" value="EF_HAND_1"/>
    <property type="match status" value="1"/>
</dbReference>
<dbReference type="Pfam" id="PF07660">
    <property type="entry name" value="STN"/>
    <property type="match status" value="1"/>
</dbReference>
<comment type="subcellular location">
    <subcellularLocation>
        <location evidence="1 10">Cell outer membrane</location>
        <topology evidence="1 10">Multi-pass membrane protein</topology>
    </subcellularLocation>
</comment>
<dbReference type="InterPro" id="IPR011662">
    <property type="entry name" value="Secretin/TonB_short_N"/>
</dbReference>
<dbReference type="SUPFAM" id="SSF56935">
    <property type="entry name" value="Porins"/>
    <property type="match status" value="1"/>
</dbReference>
<keyword evidence="8 10" id="KW-0472">Membrane</keyword>
<dbReference type="Gene3D" id="2.170.130.10">
    <property type="entry name" value="TonB-dependent receptor, plug domain"/>
    <property type="match status" value="1"/>
</dbReference>
<name>A0A5M9H6K7_9SPHI</name>
<evidence type="ECO:0000256" key="4">
    <source>
        <dbReference type="ARBA" id="ARBA00022496"/>
    </source>
</evidence>
<accession>A0A5M9H6K7</accession>
<dbReference type="InterPro" id="IPR037066">
    <property type="entry name" value="Plug_dom_sf"/>
</dbReference>
<comment type="similarity">
    <text evidence="10 11">Belongs to the TonB-dependent receptor family.</text>
</comment>
<reference evidence="14 15" key="1">
    <citation type="submission" date="2019-09" db="EMBL/GenBank/DDBJ databases">
        <title>Pararcticibacter amylolyticus gen. nov., sp. nov., isolated from a rottenly hemp rope, and reclassification of Pedobacter tournemirensis as Pararcticibacter tournemirensis comb. nov.</title>
        <authorList>
            <person name="Cai Y."/>
        </authorList>
    </citation>
    <scope>NUCLEOTIDE SEQUENCE [LARGE SCALE GENOMIC DNA]</scope>
    <source>
        <strain evidence="14 15">TF5-37.2-LB10</strain>
    </source>
</reference>
<evidence type="ECO:0000256" key="3">
    <source>
        <dbReference type="ARBA" id="ARBA00022452"/>
    </source>
</evidence>
<dbReference type="RefSeq" id="WP_141814627.1">
    <property type="nucleotide sequence ID" value="NZ_VFPL01000001.1"/>
</dbReference>
<evidence type="ECO:0000313" key="14">
    <source>
        <dbReference type="EMBL" id="KAA8481795.1"/>
    </source>
</evidence>
<keyword evidence="2 10" id="KW-0813">Transport</keyword>
<keyword evidence="14" id="KW-0675">Receptor</keyword>
<evidence type="ECO:0000256" key="5">
    <source>
        <dbReference type="ARBA" id="ARBA00022692"/>
    </source>
</evidence>
<evidence type="ECO:0000256" key="10">
    <source>
        <dbReference type="PROSITE-ProRule" id="PRU01360"/>
    </source>
</evidence>
<proteinExistence type="inferred from homology"/>
<evidence type="ECO:0000256" key="11">
    <source>
        <dbReference type="RuleBase" id="RU003357"/>
    </source>
</evidence>
<evidence type="ECO:0000313" key="15">
    <source>
        <dbReference type="Proteomes" id="UP000322918"/>
    </source>
</evidence>
<dbReference type="Gene3D" id="2.40.170.20">
    <property type="entry name" value="TonB-dependent receptor, beta-barrel domain"/>
    <property type="match status" value="1"/>
</dbReference>
<keyword evidence="7 11" id="KW-0798">TonB box</keyword>
<dbReference type="Gene3D" id="2.60.40.1120">
    <property type="entry name" value="Carboxypeptidase-like, regulatory domain"/>
    <property type="match status" value="1"/>
</dbReference>
<evidence type="ECO:0000256" key="1">
    <source>
        <dbReference type="ARBA" id="ARBA00004571"/>
    </source>
</evidence>
<keyword evidence="12" id="KW-0732">Signal</keyword>
<dbReference type="InterPro" id="IPR008969">
    <property type="entry name" value="CarboxyPept-like_regulatory"/>
</dbReference>
<evidence type="ECO:0000259" key="13">
    <source>
        <dbReference type="SMART" id="SM00965"/>
    </source>
</evidence>
<organism evidence="14 15">
    <name type="scientific">Arcticibacter tournemirensis</name>
    <dbReference type="NCBI Taxonomy" id="699437"/>
    <lineage>
        <taxon>Bacteria</taxon>
        <taxon>Pseudomonadati</taxon>
        <taxon>Bacteroidota</taxon>
        <taxon>Sphingobacteriia</taxon>
        <taxon>Sphingobacteriales</taxon>
        <taxon>Sphingobacteriaceae</taxon>
        <taxon>Arcticibacter</taxon>
    </lineage>
</organism>
<dbReference type="InterPro" id="IPR036942">
    <property type="entry name" value="Beta-barrel_TonB_sf"/>
</dbReference>
<sequence length="1102" mass="122617">MKLTVFLMMAAFLQVSATGYAQKISLTERNVTIEQVFKEIKKQSQYDFFYDLEMLQETKPVNISVKNASIENVLEKCFEGQPITYVIEQNTIVVKRKPKGAQSLTSAAIIPVNVSGRVVDEKGAGLPGVSVRVKGTSAATSTDIEGRFRINVQDANASLVFTFIGYGTKEIPLRGQSSLSVQMQPEQKALEEVVVVGYGTQRRSSVVGAVDQVTSAAIEGRPSVNTTQALQGVSPNLVVQQRNSEPGAGMNLNVRGISTMGNNSPLVVIDGIVGGDINLLNPQDIETVSVLKDAGSAAIYGSRASNGVVLVTTKKGKKNMKPTVNYNGLAGVNDPKMFFKPVSAYENAILRNESRANSGLGSVVYTPEQIRTFKEQGDNEWFVDAITQSAWQQNHNLSVTGGSETSTYMVSVGYTDQASNFVGPSKGLRRYNYRMNLTHEYGRLKFTSVLAYTKSDIRDHASSTGTLMVDAARVPLNYRLKDDEGRYLTNDVLQEFNPLGVLEKGGFRKYDNDNIFGSLTAELKLTSFLKLKGVFGGSQYSNSQFERVMKVNYFPAGVSGADYNVNDESRKLRDLNTQFLAQFTKTFNKSHDVDVLVGVSNENHEERGIKLQRRNTDPELGTPVTETIINEAETKNSNQGSGQNSLNSLFGRASYSFDNKYYAEFNFRYDGSSKFRKGYRWGFFPAGSVGYRLTEENFMQNYRDKVGDLKLRASYGIVGNQNVGNFQYQTTFFTFGPAYGFNNEEVSATGFNFANPDLRWERAATFNIGADFSFFKNALTYSFDYFNKITKDILVKPQVPGVFGTTLPDFNAGKVRNQGWEMALSYRHAGRVLRHTVSLNVGDTKNKVLYFEGTENLPRVDELRYLQMTGFPYRSYVGYKRDGYFQNIDEVSAGAKPSGLLVQPGDNRYVDANGDGVIDDDDLFVFGNPFPRLTFGTSYNVGFKGFDLNVFFQGVGKRTMMLRGELVEPFHVNYGRTMYEHQLDYWTPQNPDARYPRLADDGSASNTNNFKRGSDLYLYSGAYLRLKNVQVGYTLPQAVSKKLGMQKLRAYLSGQNLFTWSAVKFVDPELTEFDSSLKNSGGNSGRAYPTLVYYGFGLDVTF</sequence>
<dbReference type="InterPro" id="IPR000531">
    <property type="entry name" value="Beta-barrel_TonB"/>
</dbReference>
<dbReference type="OrthoDB" id="899266at2"/>
<dbReference type="Pfam" id="PF13715">
    <property type="entry name" value="CarbopepD_reg_2"/>
    <property type="match status" value="1"/>
</dbReference>
<dbReference type="NCBIfam" id="TIGR04056">
    <property type="entry name" value="OMP_RagA_SusC"/>
    <property type="match status" value="1"/>
</dbReference>
<dbReference type="Pfam" id="PF00593">
    <property type="entry name" value="TonB_dep_Rec_b-barrel"/>
    <property type="match status" value="1"/>
</dbReference>
<feature type="signal peptide" evidence="12">
    <location>
        <begin position="1"/>
        <end position="17"/>
    </location>
</feature>
<keyword evidence="4" id="KW-0406">Ion transport</keyword>
<evidence type="ECO:0000256" key="9">
    <source>
        <dbReference type="ARBA" id="ARBA00023237"/>
    </source>
</evidence>